<evidence type="ECO:0000313" key="6">
    <source>
        <dbReference type="Proteomes" id="UP000605676"/>
    </source>
</evidence>
<feature type="chain" id="PRO_5045170013" evidence="3">
    <location>
        <begin position="23"/>
        <end position="383"/>
    </location>
</feature>
<evidence type="ECO:0000256" key="1">
    <source>
        <dbReference type="ARBA" id="ARBA00022729"/>
    </source>
</evidence>
<keyword evidence="6" id="KW-1185">Reference proteome</keyword>
<protein>
    <submittedName>
        <fullName evidence="5">Peptidoglycan DD-metalloendopeptidase family protein</fullName>
    </submittedName>
</protein>
<gene>
    <name evidence="5" type="ORF">JIV24_04535</name>
</gene>
<dbReference type="InterPro" id="IPR016047">
    <property type="entry name" value="M23ase_b-sheet_dom"/>
</dbReference>
<dbReference type="RefSeq" id="WP_200463827.1">
    <property type="nucleotide sequence ID" value="NZ_JAENRR010000007.1"/>
</dbReference>
<sequence>MSIKIQNLLLGLILTFSLSSVAQTLDELEKEKNRLNIRIENANKLLLSYSKKKQSNINSVRLLDNQIKDRESLIAVYHSEIDVLKADINILESEIDNNEKELSSLKEQYTKLINEAYLNKKKYNELSFFFGAESFNEAYRRYAMLKEYNKFRHNQGVLIQNKAIKLDESYKLLNTNLKVQNNALNSVQQQYAQLINDKQKVNKNIQELKQKETSLKQDIRKQKKSLKKLEDEIVKLIEEISNETVEPSDFHLSKGKLIWPVRDGVVISRFGEHPHPVLKYVKVNNNGLDLQASEDKKVRPVFAGKVSRIVPIPGYNKAILIRHGRFLTVYANIGEVNVKPGQNVTKSSILGTIYSGKGENSGVLHFEIWEESVKLNPEHWLKK</sequence>
<dbReference type="Gene3D" id="2.70.70.10">
    <property type="entry name" value="Glucose Permease (Domain IIA)"/>
    <property type="match status" value="1"/>
</dbReference>
<proteinExistence type="predicted"/>
<dbReference type="Pfam" id="PF01551">
    <property type="entry name" value="Peptidase_M23"/>
    <property type="match status" value="1"/>
</dbReference>
<name>A0ABS1HG36_9BACT</name>
<evidence type="ECO:0000259" key="4">
    <source>
        <dbReference type="Pfam" id="PF01551"/>
    </source>
</evidence>
<feature type="coiled-coil region" evidence="2">
    <location>
        <begin position="18"/>
        <end position="115"/>
    </location>
</feature>
<feature type="domain" description="M23ase beta-sheet core" evidence="4">
    <location>
        <begin position="285"/>
        <end position="377"/>
    </location>
</feature>
<dbReference type="CDD" id="cd12797">
    <property type="entry name" value="M23_peptidase"/>
    <property type="match status" value="1"/>
</dbReference>
<reference evidence="5 6" key="1">
    <citation type="submission" date="2021-01" db="EMBL/GenBank/DDBJ databases">
        <title>Carboxyliciviraga sp.nov., isolated from coastal sediments.</title>
        <authorList>
            <person name="Lu D."/>
            <person name="Zhang T."/>
        </authorList>
    </citation>
    <scope>NUCLEOTIDE SEQUENCE [LARGE SCALE GENOMIC DNA]</scope>
    <source>
        <strain evidence="5 6">N1Y132</strain>
    </source>
</reference>
<dbReference type="PANTHER" id="PTHR21666">
    <property type="entry name" value="PEPTIDASE-RELATED"/>
    <property type="match status" value="1"/>
</dbReference>
<feature type="signal peptide" evidence="3">
    <location>
        <begin position="1"/>
        <end position="22"/>
    </location>
</feature>
<keyword evidence="1 3" id="KW-0732">Signal</keyword>
<organism evidence="5 6">
    <name type="scientific">Carboxylicivirga marina</name>
    <dbReference type="NCBI Taxonomy" id="2800988"/>
    <lineage>
        <taxon>Bacteria</taxon>
        <taxon>Pseudomonadati</taxon>
        <taxon>Bacteroidota</taxon>
        <taxon>Bacteroidia</taxon>
        <taxon>Marinilabiliales</taxon>
        <taxon>Marinilabiliaceae</taxon>
        <taxon>Carboxylicivirga</taxon>
    </lineage>
</organism>
<evidence type="ECO:0000256" key="3">
    <source>
        <dbReference type="SAM" id="SignalP"/>
    </source>
</evidence>
<keyword evidence="2" id="KW-0175">Coiled coil</keyword>
<dbReference type="Gene3D" id="6.10.250.3150">
    <property type="match status" value="1"/>
</dbReference>
<dbReference type="InterPro" id="IPR011055">
    <property type="entry name" value="Dup_hybrid_motif"/>
</dbReference>
<evidence type="ECO:0000313" key="5">
    <source>
        <dbReference type="EMBL" id="MBK3516599.1"/>
    </source>
</evidence>
<dbReference type="Proteomes" id="UP000605676">
    <property type="component" value="Unassembled WGS sequence"/>
</dbReference>
<dbReference type="InterPro" id="IPR050570">
    <property type="entry name" value="Cell_wall_metabolism_enzyme"/>
</dbReference>
<comment type="caution">
    <text evidence="5">The sequence shown here is derived from an EMBL/GenBank/DDBJ whole genome shotgun (WGS) entry which is preliminary data.</text>
</comment>
<dbReference type="SUPFAM" id="SSF51261">
    <property type="entry name" value="Duplicated hybrid motif"/>
    <property type="match status" value="1"/>
</dbReference>
<accession>A0ABS1HG36</accession>
<dbReference type="PANTHER" id="PTHR21666:SF289">
    <property type="entry name" value="L-ALA--D-GLU ENDOPEPTIDASE"/>
    <property type="match status" value="1"/>
</dbReference>
<feature type="coiled-coil region" evidence="2">
    <location>
        <begin position="170"/>
        <end position="246"/>
    </location>
</feature>
<dbReference type="EMBL" id="JAENRR010000007">
    <property type="protein sequence ID" value="MBK3516599.1"/>
    <property type="molecule type" value="Genomic_DNA"/>
</dbReference>
<evidence type="ECO:0000256" key="2">
    <source>
        <dbReference type="SAM" id="Coils"/>
    </source>
</evidence>